<dbReference type="InterPro" id="IPR036890">
    <property type="entry name" value="HATPase_C_sf"/>
</dbReference>
<dbReference type="InterPro" id="IPR013783">
    <property type="entry name" value="Ig-like_fold"/>
</dbReference>
<dbReference type="GO" id="GO:0000155">
    <property type="term" value="F:phosphorelay sensor kinase activity"/>
    <property type="evidence" value="ECO:0007669"/>
    <property type="project" value="InterPro"/>
</dbReference>
<dbReference type="PANTHER" id="PTHR34220:SF7">
    <property type="entry name" value="SENSOR HISTIDINE KINASE YPDA"/>
    <property type="match status" value="1"/>
</dbReference>
<keyword evidence="1" id="KW-1133">Transmembrane helix</keyword>
<accession>A0AAU8FWN4</accession>
<keyword evidence="1" id="KW-0472">Membrane</keyword>
<dbReference type="EMBL" id="CP159289">
    <property type="protein sequence ID" value="XCH27799.1"/>
    <property type="molecule type" value="Genomic_DNA"/>
</dbReference>
<proteinExistence type="predicted"/>
<evidence type="ECO:0000256" key="2">
    <source>
        <dbReference type="SAM" id="SignalP"/>
    </source>
</evidence>
<keyword evidence="4" id="KW-0808">Transferase</keyword>
<reference evidence="4" key="1">
    <citation type="submission" date="2024-06" db="EMBL/GenBank/DDBJ databases">
        <title>Sequencing and assembly of the genome of Dyadobacter sp. strain 676, a symbiont of Cyamopsis tetragonoloba.</title>
        <authorList>
            <person name="Guro P."/>
            <person name="Sazanova A."/>
            <person name="Kuznetsova I."/>
            <person name="Belimov A."/>
            <person name="Safronova V."/>
        </authorList>
    </citation>
    <scope>NUCLEOTIDE SEQUENCE</scope>
    <source>
        <strain evidence="4">676</strain>
    </source>
</reference>
<dbReference type="Gene3D" id="2.60.40.10">
    <property type="entry name" value="Immunoglobulins"/>
    <property type="match status" value="1"/>
</dbReference>
<keyword evidence="4" id="KW-0418">Kinase</keyword>
<feature type="chain" id="PRO_5043795676" evidence="2">
    <location>
        <begin position="21"/>
        <end position="544"/>
    </location>
</feature>
<evidence type="ECO:0000259" key="3">
    <source>
        <dbReference type="Pfam" id="PF06580"/>
    </source>
</evidence>
<feature type="domain" description="Signal transduction histidine kinase internal region" evidence="3">
    <location>
        <begin position="343"/>
        <end position="419"/>
    </location>
</feature>
<dbReference type="InterPro" id="IPR010559">
    <property type="entry name" value="Sig_transdc_His_kin_internal"/>
</dbReference>
<dbReference type="AlphaFoldDB" id="A0AAU8FWN4"/>
<protein>
    <submittedName>
        <fullName evidence="4">Histidine kinase</fullName>
    </submittedName>
</protein>
<dbReference type="GO" id="GO:0016020">
    <property type="term" value="C:membrane"/>
    <property type="evidence" value="ECO:0007669"/>
    <property type="project" value="InterPro"/>
</dbReference>
<organism evidence="4">
    <name type="scientific">Dyadobacter sp. 676</name>
    <dbReference type="NCBI Taxonomy" id="3088362"/>
    <lineage>
        <taxon>Bacteria</taxon>
        <taxon>Pseudomonadati</taxon>
        <taxon>Bacteroidota</taxon>
        <taxon>Cytophagia</taxon>
        <taxon>Cytophagales</taxon>
        <taxon>Spirosomataceae</taxon>
        <taxon>Dyadobacter</taxon>
    </lineage>
</organism>
<dbReference type="PANTHER" id="PTHR34220">
    <property type="entry name" value="SENSOR HISTIDINE KINASE YPDA"/>
    <property type="match status" value="1"/>
</dbReference>
<dbReference type="InterPro" id="IPR050640">
    <property type="entry name" value="Bact_2-comp_sensor_kinase"/>
</dbReference>
<dbReference type="Gene3D" id="3.30.565.10">
    <property type="entry name" value="Histidine kinase-like ATPase, C-terminal domain"/>
    <property type="match status" value="1"/>
</dbReference>
<dbReference type="RefSeq" id="WP_353723040.1">
    <property type="nucleotide sequence ID" value="NZ_CP159289.1"/>
</dbReference>
<keyword evidence="2" id="KW-0732">Signal</keyword>
<evidence type="ECO:0000256" key="1">
    <source>
        <dbReference type="SAM" id="Phobius"/>
    </source>
</evidence>
<sequence>MKKGLLLFVAVISCLSSVNAQVKWDEYSHSFLNNGTKPSVPALIVAVRKENNSFWETHERSQHFETLKKDKEFLRLRPKEMIARTVFDTACAQFFLKSVDHRNRAAYQFRVTEYPSKKVLVPWNPIQSFTDSMQMRESGLPQMAYLGGYRTSLGNMLIIDVRMVRREAIIATAMVAWEAIRPEIMSIHTSETLDKFFQQIRSPWLPDKQSASNFPLGFTMSSSNKNLVFALQDGVFNRKQIQYKLIRNGQLHTDWRDNDYDNSFIWLKDFSPGHYAIQIRYSAQPQHMIEYPFRVKPVWYQTIYFRVLACMLSVLLVSLLAMFGRQRRKIKQGRMDRSRLQLELKAIYAQLNPHFIFNALSSIQALMNKQDMRAANAYLSDFARLTRDSLVHSQKSEISLYEEIQTLDTYLKLEKLRFSFSYHIKIAPDVNTSETDIPALLLQPLVENAVKHGVASMGEKGLIQLSIARSGPAMIINLTDNGIGMVEGKPMTGFGLKLTNDRIRLLNQIYPDRLITMDISNVLPAGLRITLTFNHWFDESFIDR</sequence>
<dbReference type="SUPFAM" id="SSF55874">
    <property type="entry name" value="ATPase domain of HSP90 chaperone/DNA topoisomerase II/histidine kinase"/>
    <property type="match status" value="1"/>
</dbReference>
<feature type="signal peptide" evidence="2">
    <location>
        <begin position="1"/>
        <end position="20"/>
    </location>
</feature>
<evidence type="ECO:0000313" key="4">
    <source>
        <dbReference type="EMBL" id="XCH27799.1"/>
    </source>
</evidence>
<gene>
    <name evidence="4" type="ORF">ABV298_15950</name>
</gene>
<keyword evidence="1" id="KW-0812">Transmembrane</keyword>
<dbReference type="Pfam" id="PF06580">
    <property type="entry name" value="His_kinase"/>
    <property type="match status" value="1"/>
</dbReference>
<feature type="transmembrane region" description="Helical" evidence="1">
    <location>
        <begin position="303"/>
        <end position="324"/>
    </location>
</feature>
<name>A0AAU8FWN4_9BACT</name>